<protein>
    <submittedName>
        <fullName evidence="2">ATPase_AAA_core domain-containing protein</fullName>
    </submittedName>
</protein>
<evidence type="ECO:0000313" key="2">
    <source>
        <dbReference type="WBParaSite" id="Hba_10948"/>
    </source>
</evidence>
<evidence type="ECO:0000313" key="1">
    <source>
        <dbReference type="Proteomes" id="UP000095283"/>
    </source>
</evidence>
<dbReference type="PANTHER" id="PTHR23076:SF97">
    <property type="entry name" value="ATP-DEPENDENT ZINC METALLOPROTEASE YME1L1"/>
    <property type="match status" value="1"/>
</dbReference>
<organism evidence="1 2">
    <name type="scientific">Heterorhabditis bacteriophora</name>
    <name type="common">Entomopathogenic nematode worm</name>
    <dbReference type="NCBI Taxonomy" id="37862"/>
    <lineage>
        <taxon>Eukaryota</taxon>
        <taxon>Metazoa</taxon>
        <taxon>Ecdysozoa</taxon>
        <taxon>Nematoda</taxon>
        <taxon>Chromadorea</taxon>
        <taxon>Rhabditida</taxon>
        <taxon>Rhabditina</taxon>
        <taxon>Rhabditomorpha</taxon>
        <taxon>Strongyloidea</taxon>
        <taxon>Heterorhabditidae</taxon>
        <taxon>Heterorhabditis</taxon>
    </lineage>
</organism>
<dbReference type="Gene3D" id="3.40.50.300">
    <property type="entry name" value="P-loop containing nucleotide triphosphate hydrolases"/>
    <property type="match status" value="1"/>
</dbReference>
<reference evidence="2" key="1">
    <citation type="submission" date="2016-11" db="UniProtKB">
        <authorList>
            <consortium name="WormBaseParasite"/>
        </authorList>
    </citation>
    <scope>IDENTIFICATION</scope>
</reference>
<accession>A0A1I7X0G6</accession>
<dbReference type="GO" id="GO:0006508">
    <property type="term" value="P:proteolysis"/>
    <property type="evidence" value="ECO:0007669"/>
    <property type="project" value="TreeGrafter"/>
</dbReference>
<keyword evidence="1" id="KW-1185">Reference proteome</keyword>
<dbReference type="InterPro" id="IPR027417">
    <property type="entry name" value="P-loop_NTPase"/>
</dbReference>
<dbReference type="SUPFAM" id="SSF52540">
    <property type="entry name" value="P-loop containing nucleoside triphosphate hydrolases"/>
    <property type="match status" value="1"/>
</dbReference>
<dbReference type="WBParaSite" id="Hba_10948">
    <property type="protein sequence ID" value="Hba_10948"/>
    <property type="gene ID" value="Hba_10948"/>
</dbReference>
<dbReference type="PANTHER" id="PTHR23076">
    <property type="entry name" value="METALLOPROTEASE M41 FTSH"/>
    <property type="match status" value="1"/>
</dbReference>
<name>A0A1I7X0G6_HETBA</name>
<dbReference type="Proteomes" id="UP000095283">
    <property type="component" value="Unplaced"/>
</dbReference>
<proteinExistence type="predicted"/>
<sequence>MARKNSPCILFIDEIDAVGYLINHFVAATNRVDILDSALLRPGASYIIFIILLNKTNDAIQYCNFFVIITSYFP</sequence>
<dbReference type="AlphaFoldDB" id="A0A1I7X0G6"/>
<dbReference type="GO" id="GO:0004176">
    <property type="term" value="F:ATP-dependent peptidase activity"/>
    <property type="evidence" value="ECO:0007669"/>
    <property type="project" value="TreeGrafter"/>
</dbReference>